<dbReference type="Proteomes" id="UP001146793">
    <property type="component" value="Unassembled WGS sequence"/>
</dbReference>
<dbReference type="PANTHER" id="PTHR10974:SF1">
    <property type="entry name" value="FI08016P-RELATED"/>
    <property type="match status" value="1"/>
</dbReference>
<organism evidence="2 3">
    <name type="scientific">Anaeramoeba flamelloides</name>
    <dbReference type="NCBI Taxonomy" id="1746091"/>
    <lineage>
        <taxon>Eukaryota</taxon>
        <taxon>Metamonada</taxon>
        <taxon>Anaeramoebidae</taxon>
        <taxon>Anaeramoeba</taxon>
    </lineage>
</organism>
<keyword evidence="1" id="KW-0472">Membrane</keyword>
<reference evidence="2" key="1">
    <citation type="submission" date="2022-08" db="EMBL/GenBank/DDBJ databases">
        <title>Novel sulphate-reducing endosymbionts in the free-living metamonad Anaeramoeba.</title>
        <authorList>
            <person name="Jerlstrom-Hultqvist J."/>
            <person name="Cepicka I."/>
            <person name="Gallot-Lavallee L."/>
            <person name="Salas-Leiva D."/>
            <person name="Curtis B.A."/>
            <person name="Zahonova K."/>
            <person name="Pipaliya S."/>
            <person name="Dacks J."/>
            <person name="Roger A.J."/>
        </authorList>
    </citation>
    <scope>NUCLEOTIDE SEQUENCE</scope>
    <source>
        <strain evidence="2">Busselton2</strain>
    </source>
</reference>
<evidence type="ECO:0000256" key="1">
    <source>
        <dbReference type="SAM" id="Phobius"/>
    </source>
</evidence>
<dbReference type="Pfam" id="PF02995">
    <property type="entry name" value="DUF229"/>
    <property type="match status" value="2"/>
</dbReference>
<evidence type="ECO:0000313" key="3">
    <source>
        <dbReference type="Proteomes" id="UP001146793"/>
    </source>
</evidence>
<dbReference type="PANTHER" id="PTHR10974">
    <property type="entry name" value="FI08016P-RELATED"/>
    <property type="match status" value="1"/>
</dbReference>
<dbReference type="GO" id="GO:0005615">
    <property type="term" value="C:extracellular space"/>
    <property type="evidence" value="ECO:0007669"/>
    <property type="project" value="TreeGrafter"/>
</dbReference>
<dbReference type="AlphaFoldDB" id="A0AAV7YLN1"/>
<dbReference type="EMBL" id="JANTQA010000051">
    <property type="protein sequence ID" value="KAJ3429860.1"/>
    <property type="molecule type" value="Genomic_DNA"/>
</dbReference>
<gene>
    <name evidence="2" type="ORF">M0812_22859</name>
</gene>
<dbReference type="SUPFAM" id="SSF53649">
    <property type="entry name" value="Alkaline phosphatase-like"/>
    <property type="match status" value="1"/>
</dbReference>
<name>A0AAV7YLN1_9EUKA</name>
<protein>
    <submittedName>
        <fullName evidence="2">Uncharacterized protein</fullName>
    </submittedName>
</protein>
<comment type="caution">
    <text evidence="2">The sequence shown here is derived from an EMBL/GenBank/DDBJ whole genome shotgun (WGS) entry which is preliminary data.</text>
</comment>
<sequence>MKYRINKQQQIKLISVICILVSFGLFFLIRRSLFPNINETELEDDLSGPFNELTKTQKIKVCFKQLPKYKKWFEPEKGMCKIQPSDYLLESKEDILLSILISNQTKFLNENCTDFVYTLKNKLIQTWEKQNTVSREAMKSINIEDSKILKINTTNKIFQKFLEIPVLVQNSVGGKWETQELELNGTLELPLGTTQITLVFTDPDDTSFKTSVIYPVKLDSEQVVKERVRQRNLKNHNTVVPRTKHGKKKLNVIKVIIDSLSHPLYVQLFPILREFLNNGTQDTFETFEFLRYNIIHRTSQWNQVPSFMGLIYSNTKWKLKEGTRHHVQLCQEKNGSKPNRFVKINSSNCNRIIWNQFKDYGYLTADSSKSNFMDMCHPISSQECGKAEEWGPYVSDYHVDFTDVPEKFYRPQGYTFYKMDIYNRFHNLLVESNKKDGFPLFYSMSTLEAHANKRWKMVYCPHELLELFKKLDFENTMLIFSSDHGLHYTSHVRSEIGNTEHKYPFLSITAPKQWLDERPKIRKNLKINSNRLISQLDFYTSLYELPLLDNDPELSFSSDGIKHNTEKAYNFMTDVVPLKRKCKDPWIPTKYCGCNSKYKKITDRKQIQKFRKIIKKRIHQLNHKITEPKDSICERIKFKKIDIVIGTDKKIHRASFVATLPKGKELFFRITAQDENIVRITSMNQKELDNEKWSIKHGFKDGLCFIE</sequence>
<keyword evidence="1" id="KW-1133">Transmembrane helix</keyword>
<proteinExistence type="predicted"/>
<dbReference type="InterPro" id="IPR004245">
    <property type="entry name" value="DUF229"/>
</dbReference>
<dbReference type="InterPro" id="IPR017850">
    <property type="entry name" value="Alkaline_phosphatase_core_sf"/>
</dbReference>
<dbReference type="Gene3D" id="3.40.720.10">
    <property type="entry name" value="Alkaline Phosphatase, subunit A"/>
    <property type="match status" value="1"/>
</dbReference>
<feature type="transmembrane region" description="Helical" evidence="1">
    <location>
        <begin position="12"/>
        <end position="29"/>
    </location>
</feature>
<keyword evidence="1" id="KW-0812">Transmembrane</keyword>
<evidence type="ECO:0000313" key="2">
    <source>
        <dbReference type="EMBL" id="KAJ3429860.1"/>
    </source>
</evidence>
<accession>A0AAV7YLN1</accession>